<organism evidence="1 2">
    <name type="scientific">Strigomonas culicis</name>
    <dbReference type="NCBI Taxonomy" id="28005"/>
    <lineage>
        <taxon>Eukaryota</taxon>
        <taxon>Discoba</taxon>
        <taxon>Euglenozoa</taxon>
        <taxon>Kinetoplastea</taxon>
        <taxon>Metakinetoplastina</taxon>
        <taxon>Trypanosomatida</taxon>
        <taxon>Trypanosomatidae</taxon>
        <taxon>Strigomonadinae</taxon>
        <taxon>Strigomonas</taxon>
    </lineage>
</organism>
<gene>
    <name evidence="1" type="ORF">STCU_10906</name>
</gene>
<keyword evidence="2" id="KW-1185">Reference proteome</keyword>
<protein>
    <submittedName>
        <fullName evidence="1">Uncharacterized protein</fullName>
    </submittedName>
</protein>
<dbReference type="OrthoDB" id="272161at2759"/>
<evidence type="ECO:0000313" key="2">
    <source>
        <dbReference type="Proteomes" id="UP000015354"/>
    </source>
</evidence>
<dbReference type="AlphaFoldDB" id="S9V280"/>
<dbReference type="EMBL" id="ATMH01010792">
    <property type="protein sequence ID" value="EPY16930.1"/>
    <property type="molecule type" value="Genomic_DNA"/>
</dbReference>
<dbReference type="SUPFAM" id="SSF52058">
    <property type="entry name" value="L domain-like"/>
    <property type="match status" value="1"/>
</dbReference>
<reference evidence="1 2" key="1">
    <citation type="journal article" date="2013" name="PLoS ONE">
        <title>Predicting the Proteins of Angomonas deanei, Strigomonas culicis and Their Respective Endosymbionts Reveals New Aspects of the Trypanosomatidae Family.</title>
        <authorList>
            <person name="Motta M.C."/>
            <person name="Martins A.C."/>
            <person name="de Souza S.S."/>
            <person name="Catta-Preta C.M."/>
            <person name="Silva R."/>
            <person name="Klein C.C."/>
            <person name="de Almeida L.G."/>
            <person name="de Lima Cunha O."/>
            <person name="Ciapina L.P."/>
            <person name="Brocchi M."/>
            <person name="Colabardini A.C."/>
            <person name="de Araujo Lima B."/>
            <person name="Machado C.R."/>
            <person name="de Almeida Soares C.M."/>
            <person name="Probst C.M."/>
            <person name="de Menezes C.B."/>
            <person name="Thompson C.E."/>
            <person name="Bartholomeu D.C."/>
            <person name="Gradia D.F."/>
            <person name="Pavoni D.P."/>
            <person name="Grisard E.C."/>
            <person name="Fantinatti-Garboggini F."/>
            <person name="Marchini F.K."/>
            <person name="Rodrigues-Luiz G.F."/>
            <person name="Wagner G."/>
            <person name="Goldman G.H."/>
            <person name="Fietto J.L."/>
            <person name="Elias M.C."/>
            <person name="Goldman M.H."/>
            <person name="Sagot M.F."/>
            <person name="Pereira M."/>
            <person name="Stoco P.H."/>
            <person name="de Mendonca-Neto R.P."/>
            <person name="Teixeira S.M."/>
            <person name="Maciel T.E."/>
            <person name="de Oliveira Mendes T.A."/>
            <person name="Urmenyi T.P."/>
            <person name="de Souza W."/>
            <person name="Schenkman S."/>
            <person name="de Vasconcelos A.T."/>
        </authorList>
    </citation>
    <scope>NUCLEOTIDE SEQUENCE [LARGE SCALE GENOMIC DNA]</scope>
</reference>
<dbReference type="Proteomes" id="UP000015354">
    <property type="component" value="Unassembled WGS sequence"/>
</dbReference>
<name>S9V280_9TRYP</name>
<dbReference type="Gene3D" id="3.80.10.10">
    <property type="entry name" value="Ribonuclease Inhibitor"/>
    <property type="match status" value="1"/>
</dbReference>
<proteinExistence type="predicted"/>
<accession>S9V280</accession>
<sequence length="78" mass="8583">MKNLWLKGCSGVCSVEDLSLMVELEILHLIGTGVKELGPLANCSQMKELDLTDCKGVSSIEPLSGCGIWKCLSWRRQM</sequence>
<evidence type="ECO:0000313" key="1">
    <source>
        <dbReference type="EMBL" id="EPY16930.1"/>
    </source>
</evidence>
<comment type="caution">
    <text evidence="1">The sequence shown here is derived from an EMBL/GenBank/DDBJ whole genome shotgun (WGS) entry which is preliminary data.</text>
</comment>
<dbReference type="InterPro" id="IPR032675">
    <property type="entry name" value="LRR_dom_sf"/>
</dbReference>